<keyword evidence="2" id="KW-1185">Reference proteome</keyword>
<dbReference type="EMBL" id="JASPKY010000114">
    <property type="protein sequence ID" value="KAK9736435.1"/>
    <property type="molecule type" value="Genomic_DNA"/>
</dbReference>
<dbReference type="AlphaFoldDB" id="A0AAW1LRM8"/>
<organism evidence="1 2">
    <name type="scientific">Popillia japonica</name>
    <name type="common">Japanese beetle</name>
    <dbReference type="NCBI Taxonomy" id="7064"/>
    <lineage>
        <taxon>Eukaryota</taxon>
        <taxon>Metazoa</taxon>
        <taxon>Ecdysozoa</taxon>
        <taxon>Arthropoda</taxon>
        <taxon>Hexapoda</taxon>
        <taxon>Insecta</taxon>
        <taxon>Pterygota</taxon>
        <taxon>Neoptera</taxon>
        <taxon>Endopterygota</taxon>
        <taxon>Coleoptera</taxon>
        <taxon>Polyphaga</taxon>
        <taxon>Scarabaeiformia</taxon>
        <taxon>Scarabaeidae</taxon>
        <taxon>Rutelinae</taxon>
        <taxon>Popillia</taxon>
    </lineage>
</organism>
<gene>
    <name evidence="1" type="ORF">QE152_g12514</name>
</gene>
<evidence type="ECO:0000313" key="2">
    <source>
        <dbReference type="Proteomes" id="UP001458880"/>
    </source>
</evidence>
<reference evidence="1 2" key="1">
    <citation type="journal article" date="2024" name="BMC Genomics">
        <title>De novo assembly and annotation of Popillia japonica's genome with initial clues to its potential as an invasive pest.</title>
        <authorList>
            <person name="Cucini C."/>
            <person name="Boschi S."/>
            <person name="Funari R."/>
            <person name="Cardaioli E."/>
            <person name="Iannotti N."/>
            <person name="Marturano G."/>
            <person name="Paoli F."/>
            <person name="Bruttini M."/>
            <person name="Carapelli A."/>
            <person name="Frati F."/>
            <person name="Nardi F."/>
        </authorList>
    </citation>
    <scope>NUCLEOTIDE SEQUENCE [LARGE SCALE GENOMIC DNA]</scope>
    <source>
        <strain evidence="1">DMR45628</strain>
    </source>
</reference>
<dbReference type="Proteomes" id="UP001458880">
    <property type="component" value="Unassembled WGS sequence"/>
</dbReference>
<evidence type="ECO:0000313" key="1">
    <source>
        <dbReference type="EMBL" id="KAK9736435.1"/>
    </source>
</evidence>
<comment type="caution">
    <text evidence="1">The sequence shown here is derived from an EMBL/GenBank/DDBJ whole genome shotgun (WGS) entry which is preliminary data.</text>
</comment>
<protein>
    <submittedName>
        <fullName evidence="1">Uncharacterized protein</fullName>
    </submittedName>
</protein>
<name>A0AAW1LRM8_POPJA</name>
<accession>A0AAW1LRM8</accession>
<sequence length="218" mass="24298">MRVIASFLSPNKQTGKIPDLAEQSHNVGEANIEVDITVDTATQIAHKEMDICQTQVHVLPDAELTPEAVDDNISEPEAADDVFVPKPGPSHSKADVQTKTKLRRELLKVKRRVLRLQSAPEAIPTKQGFLKQCDIHLSSELAAIVKFIESINTPLCDAYRIRRILFRNRTLDRKLLDKANIYWRTSTTDHQLPEENQLCGGTGVRGNRTSGSSTLPII</sequence>
<proteinExistence type="predicted"/>